<dbReference type="PROSITE" id="PS01331">
    <property type="entry name" value="THYMIDYLATE_KINASE"/>
    <property type="match status" value="1"/>
</dbReference>
<dbReference type="GO" id="GO:0005739">
    <property type="term" value="C:mitochondrion"/>
    <property type="evidence" value="ECO:0007669"/>
    <property type="project" value="TreeGrafter"/>
</dbReference>
<evidence type="ECO:0000256" key="9">
    <source>
        <dbReference type="ARBA" id="ARBA00022840"/>
    </source>
</evidence>
<protein>
    <recommendedName>
        <fullName evidence="4">Thymidylate kinase</fullName>
        <ecNumber evidence="3">2.7.4.9</ecNumber>
    </recommendedName>
</protein>
<dbReference type="PANTHER" id="PTHR10344:SF1">
    <property type="entry name" value="THYMIDYLATE KINASE"/>
    <property type="match status" value="1"/>
</dbReference>
<reference evidence="11" key="1">
    <citation type="submission" date="2022-01" db="EMBL/GenBank/DDBJ databases">
        <authorList>
            <person name="King R."/>
        </authorList>
    </citation>
    <scope>NUCLEOTIDE SEQUENCE</scope>
</reference>
<evidence type="ECO:0000256" key="8">
    <source>
        <dbReference type="ARBA" id="ARBA00022777"/>
    </source>
</evidence>
<comment type="similarity">
    <text evidence="2">Belongs to the thymidylate kinase family.</text>
</comment>
<evidence type="ECO:0000256" key="6">
    <source>
        <dbReference type="ARBA" id="ARBA00022727"/>
    </source>
</evidence>
<evidence type="ECO:0000256" key="4">
    <source>
        <dbReference type="ARBA" id="ARBA00017144"/>
    </source>
</evidence>
<dbReference type="GO" id="GO:0004798">
    <property type="term" value="F:dTMP kinase activity"/>
    <property type="evidence" value="ECO:0007669"/>
    <property type="project" value="UniProtKB-EC"/>
</dbReference>
<dbReference type="AlphaFoldDB" id="A0A9N9RLR1"/>
<gene>
    <name evidence="11" type="ORF">CHIRRI_LOCUS2528</name>
</gene>
<sequence>MYIKRGALIVFEGCDRAGKTTQCKTLVQRLQNKNMNVKFMNFPNRKTTSGKIIDEYLRNKTNLSDEGIHLLFTANRWEAKKEMESELKSGTTIIVDRYSYSGVAFTAAKGLDFDWCKAPEKGLLKPDMVIYLTLTTEAMARRGNFGEERYETSEIQKNVKKMYERMIETPLWRVVDADKTEDELADELEKLILTKIDDTGDKPLDLLW</sequence>
<dbReference type="Gene3D" id="3.40.50.300">
    <property type="entry name" value="P-loop containing nucleotide triphosphate hydrolases"/>
    <property type="match status" value="1"/>
</dbReference>
<evidence type="ECO:0000256" key="3">
    <source>
        <dbReference type="ARBA" id="ARBA00012980"/>
    </source>
</evidence>
<dbReference type="GO" id="GO:0006233">
    <property type="term" value="P:dTDP biosynthetic process"/>
    <property type="evidence" value="ECO:0007669"/>
    <property type="project" value="InterPro"/>
</dbReference>
<keyword evidence="5" id="KW-0808">Transferase</keyword>
<dbReference type="GO" id="GO:0006235">
    <property type="term" value="P:dTTP biosynthetic process"/>
    <property type="evidence" value="ECO:0007669"/>
    <property type="project" value="TreeGrafter"/>
</dbReference>
<dbReference type="GO" id="GO:0006227">
    <property type="term" value="P:dUDP biosynthetic process"/>
    <property type="evidence" value="ECO:0007669"/>
    <property type="project" value="TreeGrafter"/>
</dbReference>
<dbReference type="Proteomes" id="UP001153620">
    <property type="component" value="Chromosome 1"/>
</dbReference>
<keyword evidence="8" id="KW-0418">Kinase</keyword>
<dbReference type="PANTHER" id="PTHR10344">
    <property type="entry name" value="THYMIDYLATE KINASE"/>
    <property type="match status" value="1"/>
</dbReference>
<dbReference type="EC" id="2.7.4.9" evidence="3"/>
<evidence type="ECO:0000313" key="11">
    <source>
        <dbReference type="EMBL" id="CAG9799564.1"/>
    </source>
</evidence>
<dbReference type="GO" id="GO:0005524">
    <property type="term" value="F:ATP binding"/>
    <property type="evidence" value="ECO:0007669"/>
    <property type="project" value="UniProtKB-KW"/>
</dbReference>
<evidence type="ECO:0000256" key="5">
    <source>
        <dbReference type="ARBA" id="ARBA00022679"/>
    </source>
</evidence>
<evidence type="ECO:0000256" key="2">
    <source>
        <dbReference type="ARBA" id="ARBA00009776"/>
    </source>
</evidence>
<dbReference type="InterPro" id="IPR018095">
    <property type="entry name" value="Thymidylate_kin_CS"/>
</dbReference>
<dbReference type="HAMAP" id="MF_00165">
    <property type="entry name" value="Thymidylate_kinase"/>
    <property type="match status" value="1"/>
</dbReference>
<evidence type="ECO:0000259" key="10">
    <source>
        <dbReference type="Pfam" id="PF02223"/>
    </source>
</evidence>
<keyword evidence="12" id="KW-1185">Reference proteome</keyword>
<comment type="pathway">
    <text evidence="1">Pyrimidine metabolism; dTTP biosynthesis.</text>
</comment>
<keyword evidence="6" id="KW-0545">Nucleotide biosynthesis</keyword>
<dbReference type="GO" id="GO:0005829">
    <property type="term" value="C:cytosol"/>
    <property type="evidence" value="ECO:0007669"/>
    <property type="project" value="TreeGrafter"/>
</dbReference>
<dbReference type="SUPFAM" id="SSF52540">
    <property type="entry name" value="P-loop containing nucleoside triphosphate hydrolases"/>
    <property type="match status" value="1"/>
</dbReference>
<dbReference type="NCBIfam" id="TIGR00041">
    <property type="entry name" value="DTMP_kinase"/>
    <property type="match status" value="1"/>
</dbReference>
<dbReference type="InterPro" id="IPR027417">
    <property type="entry name" value="P-loop_NTPase"/>
</dbReference>
<dbReference type="InterPro" id="IPR039430">
    <property type="entry name" value="Thymidylate_kin-like_dom"/>
</dbReference>
<dbReference type="OrthoDB" id="425602at2759"/>
<dbReference type="Pfam" id="PF02223">
    <property type="entry name" value="Thymidylate_kin"/>
    <property type="match status" value="1"/>
</dbReference>
<proteinExistence type="inferred from homology"/>
<evidence type="ECO:0000256" key="1">
    <source>
        <dbReference type="ARBA" id="ARBA00004992"/>
    </source>
</evidence>
<dbReference type="GO" id="GO:0004550">
    <property type="term" value="F:nucleoside diphosphate kinase activity"/>
    <property type="evidence" value="ECO:0007669"/>
    <property type="project" value="TreeGrafter"/>
</dbReference>
<dbReference type="GO" id="GO:0005634">
    <property type="term" value="C:nucleus"/>
    <property type="evidence" value="ECO:0007669"/>
    <property type="project" value="TreeGrafter"/>
</dbReference>
<reference evidence="11" key="2">
    <citation type="submission" date="2022-10" db="EMBL/GenBank/DDBJ databases">
        <authorList>
            <consortium name="ENA_rothamsted_submissions"/>
            <consortium name="culmorum"/>
            <person name="King R."/>
        </authorList>
    </citation>
    <scope>NUCLEOTIDE SEQUENCE</scope>
</reference>
<evidence type="ECO:0000313" key="12">
    <source>
        <dbReference type="Proteomes" id="UP001153620"/>
    </source>
</evidence>
<organism evidence="11 12">
    <name type="scientific">Chironomus riparius</name>
    <dbReference type="NCBI Taxonomy" id="315576"/>
    <lineage>
        <taxon>Eukaryota</taxon>
        <taxon>Metazoa</taxon>
        <taxon>Ecdysozoa</taxon>
        <taxon>Arthropoda</taxon>
        <taxon>Hexapoda</taxon>
        <taxon>Insecta</taxon>
        <taxon>Pterygota</taxon>
        <taxon>Neoptera</taxon>
        <taxon>Endopterygota</taxon>
        <taxon>Diptera</taxon>
        <taxon>Nematocera</taxon>
        <taxon>Chironomoidea</taxon>
        <taxon>Chironomidae</taxon>
        <taxon>Chironominae</taxon>
        <taxon>Chironomus</taxon>
    </lineage>
</organism>
<keyword evidence="7" id="KW-0547">Nucleotide-binding</keyword>
<dbReference type="InterPro" id="IPR018094">
    <property type="entry name" value="Thymidylate_kinase"/>
</dbReference>
<dbReference type="FunFam" id="3.40.50.300:FF:000679">
    <property type="entry name" value="Thymidylate kinase"/>
    <property type="match status" value="1"/>
</dbReference>
<name>A0A9N9RLR1_9DIPT</name>
<keyword evidence="9" id="KW-0067">ATP-binding</keyword>
<dbReference type="CDD" id="cd01672">
    <property type="entry name" value="TMPK"/>
    <property type="match status" value="1"/>
</dbReference>
<dbReference type="EMBL" id="OU895877">
    <property type="protein sequence ID" value="CAG9799564.1"/>
    <property type="molecule type" value="Genomic_DNA"/>
</dbReference>
<evidence type="ECO:0000256" key="7">
    <source>
        <dbReference type="ARBA" id="ARBA00022741"/>
    </source>
</evidence>
<feature type="domain" description="Thymidylate kinase-like" evidence="10">
    <location>
        <begin position="11"/>
        <end position="186"/>
    </location>
</feature>
<accession>A0A9N9RLR1</accession>